<keyword evidence="3" id="KW-1185">Reference proteome</keyword>
<keyword evidence="1" id="KW-0812">Transmembrane</keyword>
<organism evidence="2 3">
    <name type="scientific">Sphingobacterium phlebotomi</name>
    <dbReference type="NCBI Taxonomy" id="2605433"/>
    <lineage>
        <taxon>Bacteria</taxon>
        <taxon>Pseudomonadati</taxon>
        <taxon>Bacteroidota</taxon>
        <taxon>Sphingobacteriia</taxon>
        <taxon>Sphingobacteriales</taxon>
        <taxon>Sphingobacteriaceae</taxon>
        <taxon>Sphingobacterium</taxon>
    </lineage>
</organism>
<evidence type="ECO:0000256" key="1">
    <source>
        <dbReference type="SAM" id="Phobius"/>
    </source>
</evidence>
<evidence type="ECO:0000313" key="3">
    <source>
        <dbReference type="Proteomes" id="UP000322362"/>
    </source>
</evidence>
<feature type="transmembrane region" description="Helical" evidence="1">
    <location>
        <begin position="88"/>
        <end position="110"/>
    </location>
</feature>
<accession>A0A5D4H3A6</accession>
<dbReference type="EMBL" id="VTAV01000010">
    <property type="protein sequence ID" value="TYR35148.1"/>
    <property type="molecule type" value="Genomic_DNA"/>
</dbReference>
<feature type="transmembrane region" description="Helical" evidence="1">
    <location>
        <begin position="6"/>
        <end position="26"/>
    </location>
</feature>
<name>A0A5D4H3A6_9SPHI</name>
<dbReference type="AlphaFoldDB" id="A0A5D4H3A6"/>
<proteinExistence type="predicted"/>
<sequence length="121" mass="13991">MNYNILAYLIFGTITIYIILWVGKLFHRNGRIFILTLLAQRKDITDTTNNLLLVGYYLFNIGYAILQFSTWREISDWSSLISSISVKTGLLVLLLAGLHFNNMFIIYLLSKNKTHSLTLKQ</sequence>
<dbReference type="RefSeq" id="WP_148919942.1">
    <property type="nucleotide sequence ID" value="NZ_VTAV01000010.1"/>
</dbReference>
<keyword evidence="1" id="KW-1133">Transmembrane helix</keyword>
<evidence type="ECO:0000313" key="2">
    <source>
        <dbReference type="EMBL" id="TYR35148.1"/>
    </source>
</evidence>
<dbReference type="Proteomes" id="UP000322362">
    <property type="component" value="Unassembled WGS sequence"/>
</dbReference>
<gene>
    <name evidence="2" type="ORF">FXV77_14480</name>
</gene>
<comment type="caution">
    <text evidence="2">The sequence shown here is derived from an EMBL/GenBank/DDBJ whole genome shotgun (WGS) entry which is preliminary data.</text>
</comment>
<reference evidence="2 3" key="1">
    <citation type="submission" date="2019-08" db="EMBL/GenBank/DDBJ databases">
        <title>Phlebobacter frassis gen. nov. sp. nov., a new member of family Sphingobacteriaceae isolated from sand fly rearing media.</title>
        <authorList>
            <person name="Kakumanu M.L."/>
            <person name="Marayati B.F."/>
            <person name="Wada-Katsumata A."/>
            <person name="Wasserberg G."/>
            <person name="Schal C."/>
            <person name="Apperson C.S."/>
            <person name="Ponnusamy L."/>
        </authorList>
    </citation>
    <scope>NUCLEOTIDE SEQUENCE [LARGE SCALE GENOMIC DNA]</scope>
    <source>
        <strain evidence="2 3">SSI9</strain>
    </source>
</reference>
<feature type="transmembrane region" description="Helical" evidence="1">
    <location>
        <begin position="47"/>
        <end position="68"/>
    </location>
</feature>
<keyword evidence="1" id="KW-0472">Membrane</keyword>
<protein>
    <submittedName>
        <fullName evidence="2">Uncharacterized protein</fullName>
    </submittedName>
</protein>